<accession>A0ACA9NDU8</accession>
<dbReference type="Proteomes" id="UP000789366">
    <property type="component" value="Unassembled WGS sequence"/>
</dbReference>
<reference evidence="1" key="1">
    <citation type="submission" date="2021-06" db="EMBL/GenBank/DDBJ databases">
        <authorList>
            <person name="Kallberg Y."/>
            <person name="Tangrot J."/>
            <person name="Rosling A."/>
        </authorList>
    </citation>
    <scope>NUCLEOTIDE SEQUENCE</scope>
    <source>
        <strain evidence="1">28 12/20/2015</strain>
    </source>
</reference>
<evidence type="ECO:0000313" key="1">
    <source>
        <dbReference type="EMBL" id="CAG8649628.1"/>
    </source>
</evidence>
<keyword evidence="2" id="KW-1185">Reference proteome</keyword>
<sequence>LRTIFAAPWCKNVQKGYYLAPSNSLSERLKISNPWQEVEEWNDLLC</sequence>
<comment type="caution">
    <text evidence="1">The sequence shown here is derived from an EMBL/GenBank/DDBJ whole genome shotgun (WGS) entry which is preliminary data.</text>
</comment>
<name>A0ACA9NDU8_9GLOM</name>
<gene>
    <name evidence="1" type="ORF">SPELUC_LOCUS8867</name>
</gene>
<evidence type="ECO:0000313" key="2">
    <source>
        <dbReference type="Proteomes" id="UP000789366"/>
    </source>
</evidence>
<proteinExistence type="predicted"/>
<protein>
    <submittedName>
        <fullName evidence="1">13965_t:CDS:1</fullName>
    </submittedName>
</protein>
<organism evidence="1 2">
    <name type="scientific">Cetraspora pellucida</name>
    <dbReference type="NCBI Taxonomy" id="1433469"/>
    <lineage>
        <taxon>Eukaryota</taxon>
        <taxon>Fungi</taxon>
        <taxon>Fungi incertae sedis</taxon>
        <taxon>Mucoromycota</taxon>
        <taxon>Glomeromycotina</taxon>
        <taxon>Glomeromycetes</taxon>
        <taxon>Diversisporales</taxon>
        <taxon>Gigasporaceae</taxon>
        <taxon>Cetraspora</taxon>
    </lineage>
</organism>
<feature type="non-terminal residue" evidence="1">
    <location>
        <position position="1"/>
    </location>
</feature>
<dbReference type="EMBL" id="CAJVPW010013922">
    <property type="protein sequence ID" value="CAG8649628.1"/>
    <property type="molecule type" value="Genomic_DNA"/>
</dbReference>